<dbReference type="OrthoDB" id="8862550at2759"/>
<evidence type="ECO:0000313" key="4">
    <source>
        <dbReference type="Proteomes" id="UP000694569"/>
    </source>
</evidence>
<dbReference type="InterPro" id="IPR004244">
    <property type="entry name" value="Transposase_22"/>
</dbReference>
<organism evidence="3 4">
    <name type="scientific">Leptobrachium leishanense</name>
    <name type="common">Leishan spiny toad</name>
    <dbReference type="NCBI Taxonomy" id="445787"/>
    <lineage>
        <taxon>Eukaryota</taxon>
        <taxon>Metazoa</taxon>
        <taxon>Chordata</taxon>
        <taxon>Craniata</taxon>
        <taxon>Vertebrata</taxon>
        <taxon>Euteleostomi</taxon>
        <taxon>Amphibia</taxon>
        <taxon>Batrachia</taxon>
        <taxon>Anura</taxon>
        <taxon>Pelobatoidea</taxon>
        <taxon>Megophryidae</taxon>
        <taxon>Leptobrachium</taxon>
    </lineage>
</organism>
<name>A0A8C5PR46_9ANUR</name>
<dbReference type="AlphaFoldDB" id="A0A8C5PR46"/>
<keyword evidence="4" id="KW-1185">Reference proteome</keyword>
<dbReference type="GeneTree" id="ENSGT01010000228640"/>
<dbReference type="Gene3D" id="3.30.70.1820">
    <property type="entry name" value="L1 transposable element, RRM domain"/>
    <property type="match status" value="1"/>
</dbReference>
<feature type="coiled-coil region" evidence="1">
    <location>
        <begin position="88"/>
        <end position="115"/>
    </location>
</feature>
<dbReference type="Ensembl" id="ENSLLET00000027573.1">
    <property type="protein sequence ID" value="ENSLLEP00000026549.1"/>
    <property type="gene ID" value="ENSLLEG00000016830.1"/>
</dbReference>
<feature type="region of interest" description="Disordered" evidence="2">
    <location>
        <begin position="308"/>
        <end position="345"/>
    </location>
</feature>
<evidence type="ECO:0000256" key="2">
    <source>
        <dbReference type="SAM" id="MobiDB-lite"/>
    </source>
</evidence>
<evidence type="ECO:0000256" key="1">
    <source>
        <dbReference type="SAM" id="Coils"/>
    </source>
</evidence>
<feature type="compositionally biased region" description="Basic and acidic residues" evidence="2">
    <location>
        <begin position="328"/>
        <end position="345"/>
    </location>
</feature>
<keyword evidence="1" id="KW-0175">Coiled coil</keyword>
<feature type="compositionally biased region" description="Low complexity" evidence="2">
    <location>
        <begin position="24"/>
        <end position="38"/>
    </location>
</feature>
<feature type="region of interest" description="Disordered" evidence="2">
    <location>
        <begin position="1"/>
        <end position="49"/>
    </location>
</feature>
<evidence type="ECO:0008006" key="5">
    <source>
        <dbReference type="Google" id="ProtNLM"/>
    </source>
</evidence>
<proteinExistence type="predicted"/>
<feature type="compositionally biased region" description="Basic residues" evidence="2">
    <location>
        <begin position="318"/>
        <end position="327"/>
    </location>
</feature>
<accession>A0A8C5PR46</accession>
<protein>
    <recommendedName>
        <fullName evidence="5">Transposase</fullName>
    </recommendedName>
</protein>
<reference evidence="3" key="2">
    <citation type="submission" date="2025-09" db="UniProtKB">
        <authorList>
            <consortium name="Ensembl"/>
        </authorList>
    </citation>
    <scope>IDENTIFICATION</scope>
</reference>
<dbReference type="Proteomes" id="UP000694569">
    <property type="component" value="Unplaced"/>
</dbReference>
<evidence type="ECO:0000313" key="3">
    <source>
        <dbReference type="Ensembl" id="ENSLLEP00000026549.1"/>
    </source>
</evidence>
<sequence>MVHGKRTQSNPRTPARPQKAVVHSLDSYLLPAPSSSSPHADPKMADAQLPTAAADPTAAITRLELRLESLLAGMPTKADLADMLADLHNSVRRDVEEVREEVVALTDRVSRLEQAAAQPVAPQPVETPALSGLRRLVDDLDNRGRRCNLRLRGLMELDPPERLEEVRKRFFNEVLGNDPHMAMDFHRVHRALRPRPPEGDPPRDVCCFTSYQLKDKIMQRARPTRSWEFEGQTLEIYHDLTPFTLAARRHLRPITQALRQKNIPYRWGFPFALIAQLNSHAITSYGDVAPFLEATDLPPLAVVDWERGDTRPLGGQARSRRPPRRQRVREARDPEGLDHPAVEHQ</sequence>
<dbReference type="PANTHER" id="PTHR11505">
    <property type="entry name" value="L1 TRANSPOSABLE ELEMENT-RELATED"/>
    <property type="match status" value="1"/>
</dbReference>
<reference evidence="3" key="1">
    <citation type="submission" date="2025-08" db="UniProtKB">
        <authorList>
            <consortium name="Ensembl"/>
        </authorList>
    </citation>
    <scope>IDENTIFICATION</scope>
</reference>